<protein>
    <recommendedName>
        <fullName evidence="4">JmjC domain-containing protein</fullName>
    </recommendedName>
</protein>
<evidence type="ECO:0008006" key="4">
    <source>
        <dbReference type="Google" id="ProtNLM"/>
    </source>
</evidence>
<gene>
    <name evidence="1" type="ORF">AYC66_00510</name>
    <name evidence="2" type="ORF">BAY09_02840</name>
</gene>
<dbReference type="RefSeq" id="WP_078691400.1">
    <property type="nucleotide sequence ID" value="NZ_CP014339.1"/>
</dbReference>
<proteinExistence type="predicted"/>
<reference evidence="1 3" key="1">
    <citation type="submission" date="2016-02" db="EMBL/GenBank/DDBJ databases">
        <authorList>
            <person name="Nicholson A.C."/>
            <person name="Humrighouse B.W."/>
            <person name="Loparev V."/>
            <person name="Emery B."/>
            <person name="Graziano J."/>
            <person name="McQuiston J.R."/>
        </authorList>
    </citation>
    <scope>NUCLEOTIDE SEQUENCE [LARGE SCALE GENOMIC DNA]</scope>
    <source>
        <strain evidence="1 3">E6809</strain>
    </source>
</reference>
<dbReference type="EMBL" id="MAHS01000010">
    <property type="protein sequence ID" value="OPB48990.1"/>
    <property type="molecule type" value="Genomic_DNA"/>
</dbReference>
<dbReference type="Gene3D" id="2.60.120.650">
    <property type="entry name" value="Cupin"/>
    <property type="match status" value="1"/>
</dbReference>
<organism evidence="2">
    <name type="scientific">Elizabethkingia anophelis</name>
    <dbReference type="NCBI Taxonomy" id="1117645"/>
    <lineage>
        <taxon>Bacteria</taxon>
        <taxon>Pseudomonadati</taxon>
        <taxon>Bacteroidota</taxon>
        <taxon>Flavobacteriia</taxon>
        <taxon>Flavobacteriales</taxon>
        <taxon>Weeksellaceae</taxon>
        <taxon>Elizabethkingia</taxon>
    </lineage>
</organism>
<dbReference type="EMBL" id="CP014339">
    <property type="protein sequence ID" value="AQX49254.1"/>
    <property type="molecule type" value="Genomic_DNA"/>
</dbReference>
<evidence type="ECO:0000313" key="3">
    <source>
        <dbReference type="Proteomes" id="UP000189738"/>
    </source>
</evidence>
<evidence type="ECO:0000313" key="2">
    <source>
        <dbReference type="EMBL" id="OPB48990.1"/>
    </source>
</evidence>
<sequence>MEDFSIKFWKDFVKTNRDFTETCVIKNAIDSTMLDELNAGIMEVLRNRLVLKDINDGFRVYIEGIEQKEDYLNELCLTPPNKDDDITSYTSRIFDKKFGFIINSGERHSDYISKNILKAVTPLIGLKGLPPLGLEITIFIGNYGWTPLGIHQDHRGENVIHFHLGPGDKQMYIWDEDAYKELTDLKHNNTDIAPLLPHAKEYSFGTGDLYYMPWNKFHVGNTEELSIGITLWFNNPSKRKYLNKMIGTFYKYFVKGGDEIIGNKFNLLENSRDSTKDIIEIFELDSKVLNGSVVDFFRFLIGEFNHNLISNGGWQTPPLSQAQKNGFNVDENYNTISDQKIESDSNFPILYKIKGEELIVYVRGSKFQVKHFSDLVDLIDEINDQEVIDIKTYLSTKTIDIPQEAILYFLALIYDKRGFEIIN</sequence>
<reference evidence="2" key="2">
    <citation type="submission" date="2016-06" db="EMBL/GenBank/DDBJ databases">
        <authorList>
            <person name="Nicholson A.C."/>
        </authorList>
    </citation>
    <scope>NUCLEOTIDE SEQUENCE [LARGE SCALE GENOMIC DNA]</scope>
    <source>
        <strain evidence="2">E6809</strain>
    </source>
</reference>
<name>A0A494J4P5_9FLAO</name>
<dbReference type="Proteomes" id="UP000189738">
    <property type="component" value="Chromosome"/>
</dbReference>
<evidence type="ECO:0000313" key="1">
    <source>
        <dbReference type="EMBL" id="AQX49254.1"/>
    </source>
</evidence>
<dbReference type="SUPFAM" id="SSF51197">
    <property type="entry name" value="Clavaminate synthase-like"/>
    <property type="match status" value="1"/>
</dbReference>
<dbReference type="AlphaFoldDB" id="A0A494J4P5"/>
<accession>A0A494J4P5</accession>